<dbReference type="CDD" id="cd00780">
    <property type="entry name" value="NTF2"/>
    <property type="match status" value="1"/>
</dbReference>
<feature type="domain" description="NTF2" evidence="5">
    <location>
        <begin position="17"/>
        <end position="127"/>
    </location>
</feature>
<feature type="domain" description="RRM" evidence="4">
    <location>
        <begin position="307"/>
        <end position="384"/>
    </location>
</feature>
<feature type="compositionally biased region" description="Polar residues" evidence="3">
    <location>
        <begin position="285"/>
        <end position="294"/>
    </location>
</feature>
<dbReference type="SUPFAM" id="SSF54427">
    <property type="entry name" value="NTF2-like"/>
    <property type="match status" value="1"/>
</dbReference>
<keyword evidence="1 2" id="KW-0694">RNA-binding</keyword>
<dbReference type="InterPro" id="IPR012677">
    <property type="entry name" value="Nucleotide-bd_a/b_plait_sf"/>
</dbReference>
<dbReference type="AlphaFoldDB" id="A0AAX6G2B1"/>
<reference evidence="6" key="1">
    <citation type="journal article" date="2023" name="GigaByte">
        <title>Genome assembly of the bearded iris, Iris pallida Lam.</title>
        <authorList>
            <person name="Bruccoleri R.E."/>
            <person name="Oakeley E.J."/>
            <person name="Faust A.M.E."/>
            <person name="Altorfer M."/>
            <person name="Dessus-Babus S."/>
            <person name="Burckhardt D."/>
            <person name="Oertli M."/>
            <person name="Naumann U."/>
            <person name="Petersen F."/>
            <person name="Wong J."/>
        </authorList>
    </citation>
    <scope>NUCLEOTIDE SEQUENCE</scope>
    <source>
        <strain evidence="6">GSM-AAB239-AS_SAM_17_03QT</strain>
    </source>
</reference>
<proteinExistence type="predicted"/>
<evidence type="ECO:0000313" key="6">
    <source>
        <dbReference type="EMBL" id="KAJ6822770.1"/>
    </source>
</evidence>
<dbReference type="PROSITE" id="PS50102">
    <property type="entry name" value="RRM"/>
    <property type="match status" value="1"/>
</dbReference>
<dbReference type="PANTHER" id="PTHR10693:SF75">
    <property type="entry name" value="NUCLEAR TRANSPORT FACTOR 2"/>
    <property type="match status" value="1"/>
</dbReference>
<dbReference type="SMART" id="SM00360">
    <property type="entry name" value="RRM"/>
    <property type="match status" value="1"/>
</dbReference>
<dbReference type="CDD" id="cd00590">
    <property type="entry name" value="RRM_SF"/>
    <property type="match status" value="1"/>
</dbReference>
<sequence length="396" mass="43548">MVLQTATPTTNPPPHVVGNAFVHQYYHVLLTSPDLVHRFYQDSSILTRPNSDEEITSAINDKLLSYNFNRSEIESIDSQASYHSGVMIVVTGCLTGNDNSRRKFTQSFFLAPQDNGGFFVLNDIFRFLDQPNESNQILTNGNEDAPNSPPTPVPEPNLVQENHVGDVTSPTSERVPIDHEEVVNPSEHGSSGIDDEVAVDPPVQKQSDELPVQEVATLASSVPQAVPQDDGNKKSYASIVKVMNGGSMPRKSASVPTSKSKIPVRAAMSSEKLVNIPNAPAPTPETRNPGSNNAPEKIGSQDAVEGHSIYIRNLPQNATPEQVERELKKFGSIKPGGVQVRNHKIDRFCFGFVEFESESAMQDAIKASPITMEGRRVFFEEKRTTTRGNCKWCCYQ</sequence>
<dbReference type="GO" id="GO:1990904">
    <property type="term" value="C:ribonucleoprotein complex"/>
    <property type="evidence" value="ECO:0007669"/>
    <property type="project" value="TreeGrafter"/>
</dbReference>
<dbReference type="Pfam" id="PF00076">
    <property type="entry name" value="RRM_1"/>
    <property type="match status" value="1"/>
</dbReference>
<dbReference type="FunFam" id="3.10.450.50:FF:000003">
    <property type="entry name" value="Nuclear transport factor 2 family protein"/>
    <property type="match status" value="1"/>
</dbReference>
<dbReference type="InterPro" id="IPR018222">
    <property type="entry name" value="Nuclear_transport_factor_2_euk"/>
</dbReference>
<reference evidence="6" key="2">
    <citation type="submission" date="2023-04" db="EMBL/GenBank/DDBJ databases">
        <authorList>
            <person name="Bruccoleri R.E."/>
            <person name="Oakeley E.J."/>
            <person name="Faust A.-M."/>
            <person name="Dessus-Babus S."/>
            <person name="Altorfer M."/>
            <person name="Burckhardt D."/>
            <person name="Oertli M."/>
            <person name="Naumann U."/>
            <person name="Petersen F."/>
            <person name="Wong J."/>
        </authorList>
    </citation>
    <scope>NUCLEOTIDE SEQUENCE</scope>
    <source>
        <strain evidence="6">GSM-AAB239-AS_SAM_17_03QT</strain>
        <tissue evidence="6">Leaf</tissue>
    </source>
</reference>
<evidence type="ECO:0000313" key="7">
    <source>
        <dbReference type="Proteomes" id="UP001140949"/>
    </source>
</evidence>
<dbReference type="PROSITE" id="PS50177">
    <property type="entry name" value="NTF2_DOMAIN"/>
    <property type="match status" value="1"/>
</dbReference>
<evidence type="ECO:0000259" key="4">
    <source>
        <dbReference type="PROSITE" id="PS50102"/>
    </source>
</evidence>
<protein>
    <submittedName>
        <fullName evidence="6">G3BP-like protein</fullName>
    </submittedName>
</protein>
<evidence type="ECO:0000259" key="5">
    <source>
        <dbReference type="PROSITE" id="PS50177"/>
    </source>
</evidence>
<evidence type="ECO:0000256" key="1">
    <source>
        <dbReference type="ARBA" id="ARBA00022884"/>
    </source>
</evidence>
<dbReference type="GO" id="GO:0005829">
    <property type="term" value="C:cytosol"/>
    <property type="evidence" value="ECO:0007669"/>
    <property type="project" value="TreeGrafter"/>
</dbReference>
<accession>A0AAX6G2B1</accession>
<dbReference type="Proteomes" id="UP001140949">
    <property type="component" value="Unassembled WGS sequence"/>
</dbReference>
<organism evidence="6 7">
    <name type="scientific">Iris pallida</name>
    <name type="common">Sweet iris</name>
    <dbReference type="NCBI Taxonomy" id="29817"/>
    <lineage>
        <taxon>Eukaryota</taxon>
        <taxon>Viridiplantae</taxon>
        <taxon>Streptophyta</taxon>
        <taxon>Embryophyta</taxon>
        <taxon>Tracheophyta</taxon>
        <taxon>Spermatophyta</taxon>
        <taxon>Magnoliopsida</taxon>
        <taxon>Liliopsida</taxon>
        <taxon>Asparagales</taxon>
        <taxon>Iridaceae</taxon>
        <taxon>Iridoideae</taxon>
        <taxon>Irideae</taxon>
        <taxon>Iris</taxon>
    </lineage>
</organism>
<comment type="caution">
    <text evidence="6">The sequence shown here is derived from an EMBL/GenBank/DDBJ whole genome shotgun (WGS) entry which is preliminary data.</text>
</comment>
<dbReference type="InterPro" id="IPR002075">
    <property type="entry name" value="NTF2_dom"/>
</dbReference>
<dbReference type="EMBL" id="JANAVB010023995">
    <property type="protein sequence ID" value="KAJ6822770.1"/>
    <property type="molecule type" value="Genomic_DNA"/>
</dbReference>
<feature type="region of interest" description="Disordered" evidence="3">
    <location>
        <begin position="134"/>
        <end position="174"/>
    </location>
</feature>
<dbReference type="GO" id="GO:0003729">
    <property type="term" value="F:mRNA binding"/>
    <property type="evidence" value="ECO:0007669"/>
    <property type="project" value="TreeGrafter"/>
</dbReference>
<gene>
    <name evidence="6" type="ORF">M6B38_387275</name>
</gene>
<dbReference type="SUPFAM" id="SSF54928">
    <property type="entry name" value="RNA-binding domain, RBD"/>
    <property type="match status" value="1"/>
</dbReference>
<evidence type="ECO:0000256" key="3">
    <source>
        <dbReference type="SAM" id="MobiDB-lite"/>
    </source>
</evidence>
<dbReference type="PANTHER" id="PTHR10693">
    <property type="entry name" value="RAS GTPASE-ACTIVATING PROTEIN-BINDING PROTEIN"/>
    <property type="match status" value="1"/>
</dbReference>
<keyword evidence="7" id="KW-1185">Reference proteome</keyword>
<dbReference type="InterPro" id="IPR032710">
    <property type="entry name" value="NTF2-like_dom_sf"/>
</dbReference>
<feature type="region of interest" description="Disordered" evidence="3">
    <location>
        <begin position="270"/>
        <end position="299"/>
    </location>
</feature>
<dbReference type="InterPro" id="IPR035979">
    <property type="entry name" value="RBD_domain_sf"/>
</dbReference>
<dbReference type="InterPro" id="IPR000504">
    <property type="entry name" value="RRM_dom"/>
</dbReference>
<dbReference type="Gene3D" id="3.30.70.330">
    <property type="match status" value="1"/>
</dbReference>
<dbReference type="InterPro" id="IPR039539">
    <property type="entry name" value="Ras_GTPase_bind_prot"/>
</dbReference>
<evidence type="ECO:0000256" key="2">
    <source>
        <dbReference type="PROSITE-ProRule" id="PRU00176"/>
    </source>
</evidence>
<name>A0AAX6G2B1_IRIPA</name>
<dbReference type="Pfam" id="PF02136">
    <property type="entry name" value="NTF2"/>
    <property type="match status" value="1"/>
</dbReference>
<dbReference type="Gene3D" id="3.10.450.50">
    <property type="match status" value="1"/>
</dbReference>